<dbReference type="Gene3D" id="3.40.1410.10">
    <property type="entry name" value="Chorismate lyase-like"/>
    <property type="match status" value="1"/>
</dbReference>
<evidence type="ECO:0000256" key="2">
    <source>
        <dbReference type="ARBA" id="ARBA00023125"/>
    </source>
</evidence>
<dbReference type="GO" id="GO:0045892">
    <property type="term" value="P:negative regulation of DNA-templated transcription"/>
    <property type="evidence" value="ECO:0007669"/>
    <property type="project" value="TreeGrafter"/>
</dbReference>
<dbReference type="RefSeq" id="WP_132014078.1">
    <property type="nucleotide sequence ID" value="NZ_SLUN01000009.1"/>
</dbReference>
<dbReference type="GO" id="GO:0003700">
    <property type="term" value="F:DNA-binding transcription factor activity"/>
    <property type="evidence" value="ECO:0007669"/>
    <property type="project" value="InterPro"/>
</dbReference>
<name>A0A4R1RW51_HYDET</name>
<evidence type="ECO:0000256" key="3">
    <source>
        <dbReference type="ARBA" id="ARBA00023163"/>
    </source>
</evidence>
<dbReference type="InterPro" id="IPR028978">
    <property type="entry name" value="Chorismate_lyase_/UTRA_dom_sf"/>
</dbReference>
<keyword evidence="3" id="KW-0804">Transcription</keyword>
<dbReference type="InterPro" id="IPR011663">
    <property type="entry name" value="UTRA"/>
</dbReference>
<dbReference type="Pfam" id="PF07702">
    <property type="entry name" value="UTRA"/>
    <property type="match status" value="1"/>
</dbReference>
<dbReference type="InterPro" id="IPR036390">
    <property type="entry name" value="WH_DNA-bd_sf"/>
</dbReference>
<dbReference type="GO" id="GO:0003677">
    <property type="term" value="F:DNA binding"/>
    <property type="evidence" value="ECO:0007669"/>
    <property type="project" value="UniProtKB-KW"/>
</dbReference>
<keyword evidence="2" id="KW-0238">DNA-binding</keyword>
<evidence type="ECO:0000256" key="1">
    <source>
        <dbReference type="ARBA" id="ARBA00023015"/>
    </source>
</evidence>
<accession>A0A4R1RW51</accession>
<gene>
    <name evidence="5" type="ORF">EDC14_1009124</name>
</gene>
<dbReference type="PANTHER" id="PTHR44846:SF1">
    <property type="entry name" value="MANNOSYL-D-GLYCERATE TRANSPORT_METABOLISM SYSTEM REPRESSOR MNGR-RELATED"/>
    <property type="match status" value="1"/>
</dbReference>
<dbReference type="PROSITE" id="PS50949">
    <property type="entry name" value="HTH_GNTR"/>
    <property type="match status" value="1"/>
</dbReference>
<dbReference type="EMBL" id="SLUN01000009">
    <property type="protein sequence ID" value="TCL70806.1"/>
    <property type="molecule type" value="Genomic_DNA"/>
</dbReference>
<dbReference type="FunFam" id="1.10.10.10:FF:000079">
    <property type="entry name" value="GntR family transcriptional regulator"/>
    <property type="match status" value="1"/>
</dbReference>
<dbReference type="Gene3D" id="1.10.10.10">
    <property type="entry name" value="Winged helix-like DNA-binding domain superfamily/Winged helix DNA-binding domain"/>
    <property type="match status" value="1"/>
</dbReference>
<evidence type="ECO:0000313" key="6">
    <source>
        <dbReference type="Proteomes" id="UP000295008"/>
    </source>
</evidence>
<keyword evidence="1" id="KW-0805">Transcription regulation</keyword>
<reference evidence="5 6" key="1">
    <citation type="submission" date="2019-03" db="EMBL/GenBank/DDBJ databases">
        <title>Genomic Encyclopedia of Type Strains, Phase IV (KMG-IV): sequencing the most valuable type-strain genomes for metagenomic binning, comparative biology and taxonomic classification.</title>
        <authorList>
            <person name="Goeker M."/>
        </authorList>
    </citation>
    <scope>NUCLEOTIDE SEQUENCE [LARGE SCALE GENOMIC DNA]</scope>
    <source>
        <strain evidence="5 6">LX-B</strain>
    </source>
</reference>
<organism evidence="5 6">
    <name type="scientific">Hydrogenispora ethanolica</name>
    <dbReference type="NCBI Taxonomy" id="1082276"/>
    <lineage>
        <taxon>Bacteria</taxon>
        <taxon>Bacillati</taxon>
        <taxon>Bacillota</taxon>
        <taxon>Hydrogenispora</taxon>
    </lineage>
</organism>
<dbReference type="SMART" id="SM00866">
    <property type="entry name" value="UTRA"/>
    <property type="match status" value="1"/>
</dbReference>
<dbReference type="OrthoDB" id="457376at2"/>
<dbReference type="AlphaFoldDB" id="A0A4R1RW51"/>
<keyword evidence="6" id="KW-1185">Reference proteome</keyword>
<dbReference type="PANTHER" id="PTHR44846">
    <property type="entry name" value="MANNOSYL-D-GLYCERATE TRANSPORT/METABOLISM SYSTEM REPRESSOR MNGR-RELATED"/>
    <property type="match status" value="1"/>
</dbReference>
<evidence type="ECO:0000259" key="4">
    <source>
        <dbReference type="PROSITE" id="PS50949"/>
    </source>
</evidence>
<dbReference type="SMART" id="SM00345">
    <property type="entry name" value="HTH_GNTR"/>
    <property type="match status" value="1"/>
</dbReference>
<protein>
    <submittedName>
        <fullName evidence="5">GntR family transcriptional regulator</fullName>
    </submittedName>
</protein>
<dbReference type="SUPFAM" id="SSF46785">
    <property type="entry name" value="Winged helix' DNA-binding domain"/>
    <property type="match status" value="1"/>
</dbReference>
<dbReference type="InterPro" id="IPR050679">
    <property type="entry name" value="Bact_HTH_transcr_reg"/>
</dbReference>
<evidence type="ECO:0000313" key="5">
    <source>
        <dbReference type="EMBL" id="TCL70806.1"/>
    </source>
</evidence>
<dbReference type="Pfam" id="PF00392">
    <property type="entry name" value="GntR"/>
    <property type="match status" value="1"/>
</dbReference>
<feature type="domain" description="HTH gntR-type" evidence="4">
    <location>
        <begin position="19"/>
        <end position="87"/>
    </location>
</feature>
<proteinExistence type="predicted"/>
<dbReference type="CDD" id="cd07377">
    <property type="entry name" value="WHTH_GntR"/>
    <property type="match status" value="1"/>
</dbReference>
<dbReference type="InterPro" id="IPR036388">
    <property type="entry name" value="WH-like_DNA-bd_sf"/>
</dbReference>
<dbReference type="SUPFAM" id="SSF64288">
    <property type="entry name" value="Chorismate lyase-like"/>
    <property type="match status" value="1"/>
</dbReference>
<sequence>MANDDGRQFHGGLSEENDTPLYSQLILLLKRQIHSGILKPGDLIPSENQLCAEYRVSRSTVRQALNQLTEEGLLLRRRGKGTFVASEKLNRNINHLYSFSEDMLASGRNPRSVILEKAVMLPGAAIADALGLPENGEVFKLTRLRLADEEPLLLETTYLPLQLCPTIFNEDLGVHSLYALLRSSYHLNLYRAVETYEAVKLTKEAAQLLRCKAQAPAFNIHRLAYLDSGIAFEYTSSVARSDKCRFRVELFSNKDKVNFSRQLRVE</sequence>
<comment type="caution">
    <text evidence="5">The sequence shown here is derived from an EMBL/GenBank/DDBJ whole genome shotgun (WGS) entry which is preliminary data.</text>
</comment>
<dbReference type="Proteomes" id="UP000295008">
    <property type="component" value="Unassembled WGS sequence"/>
</dbReference>
<dbReference type="PRINTS" id="PR00035">
    <property type="entry name" value="HTHGNTR"/>
</dbReference>
<dbReference type="InterPro" id="IPR000524">
    <property type="entry name" value="Tscrpt_reg_HTH_GntR"/>
</dbReference>